<dbReference type="Proteomes" id="UP000682733">
    <property type="component" value="Unassembled WGS sequence"/>
</dbReference>
<keyword evidence="8" id="KW-1185">Reference proteome</keyword>
<dbReference type="InterPro" id="IPR019734">
    <property type="entry name" value="TPR_rpt"/>
</dbReference>
<proteinExistence type="predicted"/>
<dbReference type="EMBL" id="CAJOBA010004719">
    <property type="protein sequence ID" value="CAF3721698.1"/>
    <property type="molecule type" value="Genomic_DNA"/>
</dbReference>
<evidence type="ECO:0000313" key="6">
    <source>
        <dbReference type="EMBL" id="CAF3721698.1"/>
    </source>
</evidence>
<name>A0A814J7U2_9BILA</name>
<dbReference type="Proteomes" id="UP000677228">
    <property type="component" value="Unassembled WGS sequence"/>
</dbReference>
<dbReference type="Proteomes" id="UP000681722">
    <property type="component" value="Unassembled WGS sequence"/>
</dbReference>
<evidence type="ECO:0000256" key="1">
    <source>
        <dbReference type="ARBA" id="ARBA00022737"/>
    </source>
</evidence>
<dbReference type="AlphaFoldDB" id="A0A814J7U2"/>
<keyword evidence="1" id="KW-0677">Repeat</keyword>
<dbReference type="SMART" id="SM00028">
    <property type="entry name" value="TPR"/>
    <property type="match status" value="4"/>
</dbReference>
<sequence>MIAECDDTVLSLLHVTDNHQNFIGIWLDSSYKDNIHVFTQLTRIFNNLKSFDDACECISYIVNLHTKQKIYFIISSSFGRFVLPLINKRSEILFIYIICQNASEYDSWKEQANYNRIFVYNDNLLYQKILTDIANQSTEESCNSYKEILPTINLFSSSEKNCPIKNLKKNSIAFICFQLIIEILLRMSVTKNTKETMIKACKYFYQNDHEEEKYISEFESDYSSDKAIWWYTRPCFCYRLTNKVLNTQDPHWLYTFRLIITDMHNQLLELYEKSNHTLPKTILRGKVMPSSVVHNLQENINGLISINGFLSATTLNEIGYIYCSRDNPVREGYERVLFRLDVDDNIETKPFAFIKDCSAIPDENEVLFSAGTVWRIESVKQDKEALWHIRLSSSGEENQRCVELTNYLKEQIGDTPTLLTLGNFLSEIRDYVKADTYYKILLRELPKNHKDIGAIYINRGCLQCEQGAYDLAECYFNMAIETIGAEHPSSILIAQCNIEMARCESALTFESSSDVLQNTVDLITKSLSLNDLSLGKLYNNIGYIQYKKGQNEVAMKYYQQALNILLESTNRNPIDLSAVYNNIGVVHFKAQCYDDAKKHFQLAIESGLLLLSLTHPLDYRLCKK</sequence>
<feature type="repeat" description="TPR" evidence="3">
    <location>
        <begin position="535"/>
        <end position="568"/>
    </location>
</feature>
<evidence type="ECO:0000256" key="3">
    <source>
        <dbReference type="PROSITE-ProRule" id="PRU00339"/>
    </source>
</evidence>
<gene>
    <name evidence="5" type="ORF">GPM918_LOCUS15412</name>
    <name evidence="4" type="ORF">OVA965_LOCUS11955</name>
    <name evidence="7" type="ORF">SRO942_LOCUS15412</name>
    <name evidence="6" type="ORF">TMI583_LOCUS11959</name>
</gene>
<organism evidence="5 8">
    <name type="scientific">Didymodactylos carnosus</name>
    <dbReference type="NCBI Taxonomy" id="1234261"/>
    <lineage>
        <taxon>Eukaryota</taxon>
        <taxon>Metazoa</taxon>
        <taxon>Spiralia</taxon>
        <taxon>Gnathifera</taxon>
        <taxon>Rotifera</taxon>
        <taxon>Eurotatoria</taxon>
        <taxon>Bdelloidea</taxon>
        <taxon>Philodinida</taxon>
        <taxon>Philodinidae</taxon>
        <taxon>Didymodactylos</taxon>
    </lineage>
</organism>
<dbReference type="InterPro" id="IPR011990">
    <property type="entry name" value="TPR-like_helical_dom_sf"/>
</dbReference>
<dbReference type="PROSITE" id="PS50005">
    <property type="entry name" value="TPR"/>
    <property type="match status" value="1"/>
</dbReference>
<dbReference type="PANTHER" id="PTHR45641:SF19">
    <property type="entry name" value="NEPHROCYSTIN-3"/>
    <property type="match status" value="1"/>
</dbReference>
<protein>
    <submittedName>
        <fullName evidence="5">Uncharacterized protein</fullName>
    </submittedName>
</protein>
<dbReference type="SUPFAM" id="SSF48452">
    <property type="entry name" value="TPR-like"/>
    <property type="match status" value="1"/>
</dbReference>
<comment type="caution">
    <text evidence="5">The sequence shown here is derived from an EMBL/GenBank/DDBJ whole genome shotgun (WGS) entry which is preliminary data.</text>
</comment>
<dbReference type="Gene3D" id="3.90.176.10">
    <property type="entry name" value="Toxin ADP-ribosyltransferase, Chain A, domain 1"/>
    <property type="match status" value="1"/>
</dbReference>
<dbReference type="Proteomes" id="UP000663829">
    <property type="component" value="Unassembled WGS sequence"/>
</dbReference>
<dbReference type="EMBL" id="CAJNOQ010003876">
    <property type="protein sequence ID" value="CAF1033718.1"/>
    <property type="molecule type" value="Genomic_DNA"/>
</dbReference>
<evidence type="ECO:0000256" key="2">
    <source>
        <dbReference type="ARBA" id="ARBA00022803"/>
    </source>
</evidence>
<dbReference type="Gene3D" id="1.25.40.10">
    <property type="entry name" value="Tetratricopeptide repeat domain"/>
    <property type="match status" value="2"/>
</dbReference>
<evidence type="ECO:0000313" key="4">
    <source>
        <dbReference type="EMBL" id="CAF0947170.1"/>
    </source>
</evidence>
<dbReference type="Pfam" id="PF13181">
    <property type="entry name" value="TPR_8"/>
    <property type="match status" value="1"/>
</dbReference>
<dbReference type="PANTHER" id="PTHR45641">
    <property type="entry name" value="TETRATRICOPEPTIDE REPEAT PROTEIN (AFU_ORTHOLOGUE AFUA_6G03870)"/>
    <property type="match status" value="1"/>
</dbReference>
<dbReference type="EMBL" id="CAJOBC010003876">
    <property type="protein sequence ID" value="CAF3804420.1"/>
    <property type="molecule type" value="Genomic_DNA"/>
</dbReference>
<dbReference type="SUPFAM" id="SSF56399">
    <property type="entry name" value="ADP-ribosylation"/>
    <property type="match status" value="1"/>
</dbReference>
<dbReference type="OrthoDB" id="19588at2759"/>
<accession>A0A814J7U2</accession>
<evidence type="ECO:0000313" key="5">
    <source>
        <dbReference type="EMBL" id="CAF1033718.1"/>
    </source>
</evidence>
<keyword evidence="2 3" id="KW-0802">TPR repeat</keyword>
<evidence type="ECO:0000313" key="7">
    <source>
        <dbReference type="EMBL" id="CAF3804420.1"/>
    </source>
</evidence>
<reference evidence="5" key="1">
    <citation type="submission" date="2021-02" db="EMBL/GenBank/DDBJ databases">
        <authorList>
            <person name="Nowell W R."/>
        </authorList>
    </citation>
    <scope>NUCLEOTIDE SEQUENCE</scope>
</reference>
<dbReference type="EMBL" id="CAJNOK010004714">
    <property type="protein sequence ID" value="CAF0947170.1"/>
    <property type="molecule type" value="Genomic_DNA"/>
</dbReference>
<evidence type="ECO:0000313" key="8">
    <source>
        <dbReference type="Proteomes" id="UP000663829"/>
    </source>
</evidence>